<comment type="similarity">
    <text evidence="4 16">Belongs to the pancreatic ribonuclease family.</text>
</comment>
<keyword evidence="10 16" id="KW-0378">Hydrolase</keyword>
<dbReference type="SMART" id="SM00092">
    <property type="entry name" value="RNAse_Pc"/>
    <property type="match status" value="1"/>
</dbReference>
<dbReference type="GO" id="GO:0016787">
    <property type="term" value="F:hydrolase activity"/>
    <property type="evidence" value="ECO:0007669"/>
    <property type="project" value="UniProtKB-KW"/>
</dbReference>
<keyword evidence="8 16" id="KW-0732">Signal</keyword>
<organism evidence="18 19">
    <name type="scientific">Sarcophilus harrisii</name>
    <name type="common">Tasmanian devil</name>
    <name type="synonym">Sarcophilus laniarius</name>
    <dbReference type="NCBI Taxonomy" id="9305"/>
    <lineage>
        <taxon>Eukaryota</taxon>
        <taxon>Metazoa</taxon>
        <taxon>Chordata</taxon>
        <taxon>Craniata</taxon>
        <taxon>Vertebrata</taxon>
        <taxon>Euteleostomi</taxon>
        <taxon>Mammalia</taxon>
        <taxon>Metatheria</taxon>
        <taxon>Dasyuromorphia</taxon>
        <taxon>Dasyuridae</taxon>
        <taxon>Sarcophilus</taxon>
    </lineage>
</organism>
<evidence type="ECO:0000313" key="19">
    <source>
        <dbReference type="Proteomes" id="UP000007648"/>
    </source>
</evidence>
<evidence type="ECO:0000256" key="12">
    <source>
        <dbReference type="ARBA" id="ARBA00023157"/>
    </source>
</evidence>
<dbReference type="CDD" id="cd06265">
    <property type="entry name" value="RNase_A_canonical"/>
    <property type="match status" value="1"/>
</dbReference>
<reference evidence="18" key="2">
    <citation type="submission" date="2025-08" db="UniProtKB">
        <authorList>
            <consortium name="Ensembl"/>
        </authorList>
    </citation>
    <scope>IDENTIFICATION</scope>
</reference>
<dbReference type="InterPro" id="IPR036816">
    <property type="entry name" value="RNaseA-like_dom_sf"/>
</dbReference>
<evidence type="ECO:0000256" key="15">
    <source>
        <dbReference type="ARBA" id="ARBA00038824"/>
    </source>
</evidence>
<reference evidence="18" key="3">
    <citation type="submission" date="2025-09" db="UniProtKB">
        <authorList>
            <consortium name="Ensembl"/>
        </authorList>
    </citation>
    <scope>IDENTIFICATION</scope>
</reference>
<dbReference type="GeneTree" id="ENSGT00940000163695"/>
<name>A0A7N4PC89_SARHA</name>
<dbReference type="PROSITE" id="PS00127">
    <property type="entry name" value="RNASE_PANCREATIC"/>
    <property type="match status" value="1"/>
</dbReference>
<keyword evidence="13" id="KW-0325">Glycoprotein</keyword>
<evidence type="ECO:0000256" key="4">
    <source>
        <dbReference type="ARBA" id="ARBA00005600"/>
    </source>
</evidence>
<evidence type="ECO:0000256" key="16">
    <source>
        <dbReference type="RuleBase" id="RU000651"/>
    </source>
</evidence>
<dbReference type="GO" id="GO:0005576">
    <property type="term" value="C:extracellular region"/>
    <property type="evidence" value="ECO:0007669"/>
    <property type="project" value="UniProtKB-SubCell"/>
</dbReference>
<dbReference type="GO" id="GO:0003676">
    <property type="term" value="F:nucleic acid binding"/>
    <property type="evidence" value="ECO:0007669"/>
    <property type="project" value="InterPro"/>
</dbReference>
<keyword evidence="19" id="KW-1185">Reference proteome</keyword>
<evidence type="ECO:0000256" key="13">
    <source>
        <dbReference type="ARBA" id="ARBA00023180"/>
    </source>
</evidence>
<dbReference type="PRINTS" id="PR00794">
    <property type="entry name" value="RIBONUCLEASE"/>
</dbReference>
<evidence type="ECO:0000256" key="3">
    <source>
        <dbReference type="ARBA" id="ARBA00004613"/>
    </source>
</evidence>
<keyword evidence="7 16" id="KW-0540">Nuclease</keyword>
<protein>
    <recommendedName>
        <fullName evidence="17">Ribonuclease A-domain domain-containing protein</fullName>
    </recommendedName>
</protein>
<dbReference type="FunFam" id="3.10.130.10:FF:000001">
    <property type="entry name" value="Ribonuclease pancreatic"/>
    <property type="match status" value="1"/>
</dbReference>
<accession>A0A7N4PC89</accession>
<dbReference type="SUPFAM" id="SSF54076">
    <property type="entry name" value="RNase A-like"/>
    <property type="match status" value="1"/>
</dbReference>
<keyword evidence="6" id="KW-0929">Antimicrobial</keyword>
<reference evidence="18 19" key="1">
    <citation type="journal article" date="2011" name="Proc. Natl. Acad. Sci. U.S.A.">
        <title>Genetic diversity and population structure of the endangered marsupial Sarcophilus harrisii (Tasmanian devil).</title>
        <authorList>
            <person name="Miller W."/>
            <person name="Hayes V.M."/>
            <person name="Ratan A."/>
            <person name="Petersen D.C."/>
            <person name="Wittekindt N.E."/>
            <person name="Miller J."/>
            <person name="Walenz B."/>
            <person name="Knight J."/>
            <person name="Qi J."/>
            <person name="Zhao F."/>
            <person name="Wang Q."/>
            <person name="Bedoya-Reina O.C."/>
            <person name="Katiyar N."/>
            <person name="Tomsho L.P."/>
            <person name="Kasson L.M."/>
            <person name="Hardie R.A."/>
            <person name="Woodbridge P."/>
            <person name="Tindall E.A."/>
            <person name="Bertelsen M.F."/>
            <person name="Dixon D."/>
            <person name="Pyecroft S."/>
            <person name="Helgen K.M."/>
            <person name="Lesk A.M."/>
            <person name="Pringle T.H."/>
            <person name="Patterson N."/>
            <person name="Zhang Y."/>
            <person name="Kreiss A."/>
            <person name="Woods G.M."/>
            <person name="Jones M.E."/>
            <person name="Schuster S.C."/>
        </authorList>
    </citation>
    <scope>NUCLEOTIDE SEQUENCE [LARGE SCALE GENOMIC DNA]</scope>
</reference>
<keyword evidence="11" id="KW-0044">Antibiotic</keyword>
<dbReference type="Proteomes" id="UP000007648">
    <property type="component" value="Unassembled WGS sequence"/>
</dbReference>
<evidence type="ECO:0000313" key="18">
    <source>
        <dbReference type="Ensembl" id="ENSSHAP00000036261.1"/>
    </source>
</evidence>
<sequence length="160" mass="17513">MMKGEMAPALAGSCPLLLLFLGLWEVPVGTKPQNLTYAQWFQVQHVQPSPLQCNRAMGRINYYTQRCKPLNTFLHDTFPNVAIACGSPSMTCKNGQGNCHQSPGTVPITQCDLTSGKYPNCRYSDACLDRAFVVACDPPEDGDPPEYQLVPVHLDGIVSP</sequence>
<feature type="chain" id="PRO_5029936436" description="Ribonuclease A-domain domain-containing protein" evidence="16">
    <location>
        <begin position="31"/>
        <end position="160"/>
    </location>
</feature>
<evidence type="ECO:0000256" key="1">
    <source>
        <dbReference type="ARBA" id="ARBA00004371"/>
    </source>
</evidence>
<comment type="subunit">
    <text evidence="15">Interacts (via N-terminus) with bacterial lipopolysaccharide (LPS).</text>
</comment>
<evidence type="ECO:0000259" key="17">
    <source>
        <dbReference type="SMART" id="SM00092"/>
    </source>
</evidence>
<dbReference type="InParanoid" id="A0A7N4PC89"/>
<evidence type="ECO:0000256" key="7">
    <source>
        <dbReference type="ARBA" id="ARBA00022722"/>
    </source>
</evidence>
<dbReference type="AlphaFoldDB" id="A0A7N4PC89"/>
<dbReference type="InterPro" id="IPR001427">
    <property type="entry name" value="RNaseA"/>
</dbReference>
<evidence type="ECO:0000256" key="9">
    <source>
        <dbReference type="ARBA" id="ARBA00022759"/>
    </source>
</evidence>
<dbReference type="PANTHER" id="PTHR11437:SF4">
    <property type="entry name" value="RIBONUCLEASE K6"/>
    <property type="match status" value="1"/>
</dbReference>
<proteinExistence type="inferred from homology"/>
<evidence type="ECO:0000256" key="5">
    <source>
        <dbReference type="ARBA" id="ARBA00022525"/>
    </source>
</evidence>
<evidence type="ECO:0000256" key="2">
    <source>
        <dbReference type="ARBA" id="ARBA00004463"/>
    </source>
</evidence>
<evidence type="ECO:0000256" key="8">
    <source>
        <dbReference type="ARBA" id="ARBA00022729"/>
    </source>
</evidence>
<comment type="subcellular location">
    <subcellularLocation>
        <location evidence="2">Cytoplasmic granule</location>
    </subcellularLocation>
    <subcellularLocation>
        <location evidence="1">Lysosome</location>
    </subcellularLocation>
    <subcellularLocation>
        <location evidence="3">Secreted</location>
    </subcellularLocation>
</comment>
<dbReference type="InterPro" id="IPR023411">
    <property type="entry name" value="RNaseA_AS"/>
</dbReference>
<keyword evidence="9 16" id="KW-0255">Endonuclease</keyword>
<dbReference type="Pfam" id="PF00074">
    <property type="entry name" value="RnaseA"/>
    <property type="match status" value="1"/>
</dbReference>
<evidence type="ECO:0000256" key="10">
    <source>
        <dbReference type="ARBA" id="ARBA00022801"/>
    </source>
</evidence>
<evidence type="ECO:0000256" key="6">
    <source>
        <dbReference type="ARBA" id="ARBA00022529"/>
    </source>
</evidence>
<feature type="signal peptide" evidence="16">
    <location>
        <begin position="1"/>
        <end position="30"/>
    </location>
</feature>
<dbReference type="Ensembl" id="ENSSHAT00000025463.1">
    <property type="protein sequence ID" value="ENSSHAP00000036261.1"/>
    <property type="gene ID" value="ENSSHAG00000023462.1"/>
</dbReference>
<dbReference type="Gene3D" id="3.10.130.10">
    <property type="entry name" value="Ribonuclease A-like domain"/>
    <property type="match status" value="1"/>
</dbReference>
<dbReference type="GO" id="GO:0005764">
    <property type="term" value="C:lysosome"/>
    <property type="evidence" value="ECO:0007669"/>
    <property type="project" value="UniProtKB-SubCell"/>
</dbReference>
<keyword evidence="12" id="KW-1015">Disulfide bond</keyword>
<keyword evidence="5" id="KW-0964">Secreted</keyword>
<evidence type="ECO:0000256" key="11">
    <source>
        <dbReference type="ARBA" id="ARBA00023022"/>
    </source>
</evidence>
<dbReference type="GO" id="GO:0004540">
    <property type="term" value="F:RNA nuclease activity"/>
    <property type="evidence" value="ECO:0007669"/>
    <property type="project" value="TreeGrafter"/>
</dbReference>
<dbReference type="GO" id="GO:0050830">
    <property type="term" value="P:defense response to Gram-positive bacterium"/>
    <property type="evidence" value="ECO:0007669"/>
    <property type="project" value="TreeGrafter"/>
</dbReference>
<dbReference type="InterPro" id="IPR023412">
    <property type="entry name" value="RNaseA_domain"/>
</dbReference>
<dbReference type="PANTHER" id="PTHR11437">
    <property type="entry name" value="RIBONUCLEASE"/>
    <property type="match status" value="1"/>
</dbReference>
<evidence type="ECO:0000256" key="14">
    <source>
        <dbReference type="ARBA" id="ARBA00023228"/>
    </source>
</evidence>
<dbReference type="FunCoup" id="A0A7N4PC89">
    <property type="interactions" value="376"/>
</dbReference>
<feature type="domain" description="Ribonuclease A-domain" evidence="17">
    <location>
        <begin position="34"/>
        <end position="158"/>
    </location>
</feature>
<keyword evidence="14" id="KW-0458">Lysosome</keyword>
<dbReference type="GO" id="GO:0004519">
    <property type="term" value="F:endonuclease activity"/>
    <property type="evidence" value="ECO:0007669"/>
    <property type="project" value="UniProtKB-KW"/>
</dbReference>